<dbReference type="GO" id="GO:0005634">
    <property type="term" value="C:nucleus"/>
    <property type="evidence" value="ECO:0007669"/>
    <property type="project" value="UniProtKB-SubCell"/>
</dbReference>
<dbReference type="HOGENOM" id="CLU_008459_12_3_1"/>
<evidence type="ECO:0000256" key="1">
    <source>
        <dbReference type="RuleBase" id="RU367018"/>
    </source>
</evidence>
<evidence type="ECO:0000259" key="3">
    <source>
        <dbReference type="Pfam" id="PF10551"/>
    </source>
</evidence>
<proteinExistence type="inferred from homology"/>
<evidence type="ECO:0000259" key="4">
    <source>
        <dbReference type="Pfam" id="PF26175"/>
    </source>
</evidence>
<dbReference type="AlphaFoldDB" id="W1P269"/>
<dbReference type="Pfam" id="PF10551">
    <property type="entry name" value="MULE"/>
    <property type="match status" value="1"/>
</dbReference>
<dbReference type="Pfam" id="PF03101">
    <property type="entry name" value="FAR1"/>
    <property type="match status" value="1"/>
</dbReference>
<organism evidence="5 6">
    <name type="scientific">Amborella trichopoda</name>
    <dbReference type="NCBI Taxonomy" id="13333"/>
    <lineage>
        <taxon>Eukaryota</taxon>
        <taxon>Viridiplantae</taxon>
        <taxon>Streptophyta</taxon>
        <taxon>Embryophyta</taxon>
        <taxon>Tracheophyta</taxon>
        <taxon>Spermatophyta</taxon>
        <taxon>Magnoliopsida</taxon>
        <taxon>Amborellales</taxon>
        <taxon>Amborellaceae</taxon>
        <taxon>Amborella</taxon>
    </lineage>
</organism>
<evidence type="ECO:0000313" key="5">
    <source>
        <dbReference type="EMBL" id="ERN03947.1"/>
    </source>
</evidence>
<dbReference type="GO" id="GO:0008270">
    <property type="term" value="F:zinc ion binding"/>
    <property type="evidence" value="ECO:0007669"/>
    <property type="project" value="UniProtKB-UniRule"/>
</dbReference>
<evidence type="ECO:0000313" key="6">
    <source>
        <dbReference type="Proteomes" id="UP000017836"/>
    </source>
</evidence>
<dbReference type="Proteomes" id="UP000017836">
    <property type="component" value="Unassembled WGS sequence"/>
</dbReference>
<comment type="function">
    <text evidence="1">Putative transcription activator involved in regulating light control of development.</text>
</comment>
<dbReference type="InterPro" id="IPR031052">
    <property type="entry name" value="FHY3/FAR1"/>
</dbReference>
<keyword evidence="1" id="KW-0863">Zinc-finger</keyword>
<dbReference type="Pfam" id="PF26175">
    <property type="entry name" value="HTH_FAR1"/>
    <property type="match status" value="1"/>
</dbReference>
<dbReference type="eggNOG" id="ENOG502QQ3V">
    <property type="taxonomic scope" value="Eukaryota"/>
</dbReference>
<keyword evidence="1" id="KW-0862">Zinc</keyword>
<keyword evidence="6" id="KW-1185">Reference proteome</keyword>
<dbReference type="PANTHER" id="PTHR31669">
    <property type="entry name" value="PROTEIN FAR1-RELATED SEQUENCE 10-RELATED"/>
    <property type="match status" value="1"/>
</dbReference>
<feature type="domain" description="FAR1" evidence="2">
    <location>
        <begin position="45"/>
        <end position="138"/>
    </location>
</feature>
<accession>W1P269</accession>
<dbReference type="Gramene" id="ERN03947">
    <property type="protein sequence ID" value="ERN03947"/>
    <property type="gene ID" value="AMTR_s00079p00050740"/>
</dbReference>
<dbReference type="OMA" id="NANSEDW"/>
<reference evidence="6" key="1">
    <citation type="journal article" date="2013" name="Science">
        <title>The Amborella genome and the evolution of flowering plants.</title>
        <authorList>
            <consortium name="Amborella Genome Project"/>
        </authorList>
    </citation>
    <scope>NUCLEOTIDE SEQUENCE [LARGE SCALE GENOMIC DNA]</scope>
</reference>
<name>W1P269_AMBTC</name>
<keyword evidence="1" id="KW-0479">Metal-binding</keyword>
<sequence length="423" mass="49619">METPPNETMLVEGFVSIVENPLERVPSDVVPYHEKIFSSHDGAYEFYKSFAKAWGFSLRRQQTIGKEGDGNGTTRRYYVCHKDGHLTNKELFANKGERDRSSKRCNCGADMSIAKVMDYDISYWRVVTFVNLRNHDVLEPQVRFLPAYRNISESYKLHIQQFSKVGICVRDMMWLLEIERNLKPGELPFLDKDMYNFVCATNNANRDNDAHILLTKYKQIKYDFTVREDNRLEHIVWSHGSCSHAYEIFGDVVVFNTTYRSNGYSMPFGIWVGVNNHGDTCLFGCVLLRDERVQSFSWAMKTFLGLMNGTMSQTILTDQDLAHKVAIYKELPNTKHAFCIWHLLSKLSGWFSLFLCKRYNEFDTDFYKLYNHESIEDFEEGWHALVNKFTLHSNRHINNMWNLKEFWALPYLRSHFFTGMKTT</sequence>
<dbReference type="GO" id="GO:0006355">
    <property type="term" value="P:regulation of DNA-templated transcription"/>
    <property type="evidence" value="ECO:0007669"/>
    <property type="project" value="UniProtKB-UniRule"/>
</dbReference>
<dbReference type="InterPro" id="IPR058778">
    <property type="entry name" value="HTH_FAR1-11-like"/>
</dbReference>
<protein>
    <recommendedName>
        <fullName evidence="1">Protein FAR1-RELATED SEQUENCE</fullName>
    </recommendedName>
</protein>
<keyword evidence="1" id="KW-0539">Nucleus</keyword>
<feature type="domain" description="FAR1-related sequence 11-like HTH-like" evidence="4">
    <location>
        <begin position="150"/>
        <end position="205"/>
    </location>
</feature>
<comment type="similarity">
    <text evidence="1">Belongs to the FHY3/FAR1 family.</text>
</comment>
<dbReference type="InterPro" id="IPR004330">
    <property type="entry name" value="FAR1_DNA_bnd_dom"/>
</dbReference>
<comment type="subcellular location">
    <subcellularLocation>
        <location evidence="1">Nucleus</location>
    </subcellularLocation>
</comment>
<dbReference type="PANTHER" id="PTHR31669:SF184">
    <property type="entry name" value="PROTEIN FAR1-RELATED SEQUENCE 11"/>
    <property type="match status" value="1"/>
</dbReference>
<evidence type="ECO:0000259" key="2">
    <source>
        <dbReference type="Pfam" id="PF03101"/>
    </source>
</evidence>
<dbReference type="STRING" id="13333.W1P269"/>
<feature type="domain" description="MULE transposase" evidence="3">
    <location>
        <begin position="252"/>
        <end position="345"/>
    </location>
</feature>
<dbReference type="InterPro" id="IPR018289">
    <property type="entry name" value="MULE_transposase_dom"/>
</dbReference>
<gene>
    <name evidence="5" type="ORF">AMTR_s00079p00050740</name>
</gene>
<dbReference type="EMBL" id="KI394313">
    <property type="protein sequence ID" value="ERN03947.1"/>
    <property type="molecule type" value="Genomic_DNA"/>
</dbReference>